<dbReference type="InterPro" id="IPR036397">
    <property type="entry name" value="RNaseH_sf"/>
</dbReference>
<dbReference type="Pfam" id="PF00300">
    <property type="entry name" value="His_Phos_1"/>
    <property type="match status" value="1"/>
</dbReference>
<dbReference type="Gene3D" id="3.30.420.10">
    <property type="entry name" value="Ribonuclease H-like superfamily/Ribonuclease H"/>
    <property type="match status" value="1"/>
</dbReference>
<accession>A0ABS7RPB8</accession>
<dbReference type="PANTHER" id="PTHR48100:SF1">
    <property type="entry name" value="HISTIDINE PHOSPHATASE FAMILY PROTEIN-RELATED"/>
    <property type="match status" value="1"/>
</dbReference>
<dbReference type="CDD" id="cd09279">
    <property type="entry name" value="RNase_HI_like"/>
    <property type="match status" value="1"/>
</dbReference>
<keyword evidence="3" id="KW-1185">Reference proteome</keyword>
<evidence type="ECO:0000313" key="3">
    <source>
        <dbReference type="Proteomes" id="UP000754710"/>
    </source>
</evidence>
<proteinExistence type="predicted"/>
<sequence>MAAEHTSVVIEADGGSRGNPGEAAYGAVLMDAVSGEVVAERAECIGVATNNVAEYRGLIAGLELYNEHTPGAELEVRMDSKLVIEQMAGRWKIKHPDMKPLALAASRLAPAGTTYTWIPREQNKYADRILNEALDTAAGRPTKRTRVAEVPVEEQPSQATMVGWSRDLGSPTTLVLVRHGATDHTTEKRFSGRGGDDPALNADGRAQVRAVADWLAPLADEIDVVVTSPLRRTRETAEIIAERLEHPVEVEDGLAEAAFGTWDGLTFHEVQQAYPDDLDAWLGSLDVSPGEGGDSFEDMDRRVRRTRDRLLSAYPGKAVLAVTHVTPIKLLVKAALGAPLEAVYRMELAPASVTVISWFEDGTASLRMFNARPLESAFFGR</sequence>
<dbReference type="Proteomes" id="UP000754710">
    <property type="component" value="Unassembled WGS sequence"/>
</dbReference>
<gene>
    <name evidence="2" type="ORF">K1X13_18845</name>
</gene>
<dbReference type="RefSeq" id="WP_221026667.1">
    <property type="nucleotide sequence ID" value="NZ_JAIEZQ010000003.1"/>
</dbReference>
<evidence type="ECO:0000259" key="1">
    <source>
        <dbReference type="PROSITE" id="PS50879"/>
    </source>
</evidence>
<reference evidence="2 3" key="1">
    <citation type="submission" date="2021-08" db="EMBL/GenBank/DDBJ databases">
        <title>Nocardioides bacterium WL0053 sp. nov., isolated from the sediment.</title>
        <authorList>
            <person name="Wang L."/>
            <person name="Zhang D."/>
            <person name="Zhang A."/>
        </authorList>
    </citation>
    <scope>NUCLEOTIDE SEQUENCE [LARGE SCALE GENOMIC DNA]</scope>
    <source>
        <strain evidence="2 3">WL0053</strain>
    </source>
</reference>
<evidence type="ECO:0000313" key="2">
    <source>
        <dbReference type="EMBL" id="MBY9076893.1"/>
    </source>
</evidence>
<dbReference type="Gene3D" id="3.40.50.1240">
    <property type="entry name" value="Phosphoglycerate mutase-like"/>
    <property type="match status" value="1"/>
</dbReference>
<dbReference type="InterPro" id="IPR002156">
    <property type="entry name" value="RNaseH_domain"/>
</dbReference>
<dbReference type="CDD" id="cd07067">
    <property type="entry name" value="HP_PGM_like"/>
    <property type="match status" value="1"/>
</dbReference>
<dbReference type="InterPro" id="IPR014636">
    <property type="entry name" value="RNaseH/PGlycerate_mutase"/>
</dbReference>
<dbReference type="InterPro" id="IPR013078">
    <property type="entry name" value="His_Pase_superF_clade-1"/>
</dbReference>
<dbReference type="InterPro" id="IPR029033">
    <property type="entry name" value="His_PPase_superfam"/>
</dbReference>
<dbReference type="SMART" id="SM00855">
    <property type="entry name" value="PGAM"/>
    <property type="match status" value="1"/>
</dbReference>
<name>A0ABS7RPB8_9ACTN</name>
<dbReference type="PROSITE" id="PS50879">
    <property type="entry name" value="RNASE_H_1"/>
    <property type="match status" value="1"/>
</dbReference>
<organism evidence="2 3">
    <name type="scientific">Nocardioides jiangsuensis</name>
    <dbReference type="NCBI Taxonomy" id="2866161"/>
    <lineage>
        <taxon>Bacteria</taxon>
        <taxon>Bacillati</taxon>
        <taxon>Actinomycetota</taxon>
        <taxon>Actinomycetes</taxon>
        <taxon>Propionibacteriales</taxon>
        <taxon>Nocardioidaceae</taxon>
        <taxon>Nocardioides</taxon>
    </lineage>
</organism>
<dbReference type="SUPFAM" id="SSF53098">
    <property type="entry name" value="Ribonuclease H-like"/>
    <property type="match status" value="1"/>
</dbReference>
<dbReference type="EMBL" id="JAIEZQ010000003">
    <property type="protein sequence ID" value="MBY9076893.1"/>
    <property type="molecule type" value="Genomic_DNA"/>
</dbReference>
<comment type="caution">
    <text evidence="2">The sequence shown here is derived from an EMBL/GenBank/DDBJ whole genome shotgun (WGS) entry which is preliminary data.</text>
</comment>
<protein>
    <submittedName>
        <fullName evidence="2">Bifunctional RNase H/acid phosphatase</fullName>
    </submittedName>
</protein>
<dbReference type="NCBIfam" id="NF005567">
    <property type="entry name" value="PRK07238.1"/>
    <property type="match status" value="1"/>
</dbReference>
<dbReference type="InterPro" id="IPR012337">
    <property type="entry name" value="RNaseH-like_sf"/>
</dbReference>
<dbReference type="PIRSF" id="PIRSF036922">
    <property type="entry name" value="RNaseH_PGAM"/>
    <property type="match status" value="1"/>
</dbReference>
<dbReference type="Pfam" id="PF13456">
    <property type="entry name" value="RVT_3"/>
    <property type="match status" value="1"/>
</dbReference>
<dbReference type="PANTHER" id="PTHR48100">
    <property type="entry name" value="BROAD-SPECIFICITY PHOSPHATASE YOR283W-RELATED"/>
    <property type="match status" value="1"/>
</dbReference>
<dbReference type="SUPFAM" id="SSF53254">
    <property type="entry name" value="Phosphoglycerate mutase-like"/>
    <property type="match status" value="1"/>
</dbReference>
<feature type="domain" description="RNase H type-1" evidence="1">
    <location>
        <begin position="4"/>
        <end position="143"/>
    </location>
</feature>
<dbReference type="InterPro" id="IPR050275">
    <property type="entry name" value="PGM_Phosphatase"/>
</dbReference>